<dbReference type="OrthoDB" id="4154856at2759"/>
<comment type="caution">
    <text evidence="2">The sequence shown here is derived from an EMBL/GenBank/DDBJ whole genome shotgun (WGS) entry which is preliminary data.</text>
</comment>
<evidence type="ECO:0000256" key="1">
    <source>
        <dbReference type="SAM" id="MobiDB-lite"/>
    </source>
</evidence>
<keyword evidence="3" id="KW-1185">Reference proteome</keyword>
<dbReference type="AlphaFoldDB" id="A0A178C245"/>
<feature type="region of interest" description="Disordered" evidence="1">
    <location>
        <begin position="140"/>
        <end position="167"/>
    </location>
</feature>
<dbReference type="EMBL" id="LVCJ01000129">
    <property type="protein sequence ID" value="OAL23544.1"/>
    <property type="molecule type" value="Genomic_DNA"/>
</dbReference>
<sequence>MNAHVTDDDNGELLGDVAGHISEHSADEGSDSEESHAGEPSSTRTRRHHPGGDEDPAKARLLEHLQSQLHSLTLEAETVLSRQPRSTQTTLAVETKGLFDEYKHYGSMARLKVGIEKFLKLGDEKGKVCFEKEVREEDKEIITKDGQKSATASSSSPAAAAAAVPEAKRPAHYGEAFMLNGTEDDDNPKFDAKLAFPTTATRIARDPETADTETDTTMHPLRTTDPDSVPYVTTLPWDPIATKVSWPDDRTWPRGLLGNVNTILSVEDAAARERLFHHVSKYGPAPVFRVGIAEHLRSEYATVFESARDNYLGLTPETRTFLRGVYRRQRHINRAERRLLALACRVAQDSVQMFWEDAADALRGYDAMRTFMAAREVERDAEARKTQADRRRADVLKEHIGRFNREFGSAGRNAGDSSAEPAQVATPSGEPATKATAQAGGHSEEET</sequence>
<evidence type="ECO:0000313" key="3">
    <source>
        <dbReference type="Proteomes" id="UP000185904"/>
    </source>
</evidence>
<dbReference type="Proteomes" id="UP000185904">
    <property type="component" value="Unassembled WGS sequence"/>
</dbReference>
<protein>
    <submittedName>
        <fullName evidence="2">Uncharacterized protein</fullName>
    </submittedName>
</protein>
<feature type="region of interest" description="Disordered" evidence="1">
    <location>
        <begin position="207"/>
        <end position="227"/>
    </location>
</feature>
<accession>A0A178C245</accession>
<evidence type="ECO:0000313" key="2">
    <source>
        <dbReference type="EMBL" id="OAL23544.1"/>
    </source>
</evidence>
<name>A0A178C245_9EURO</name>
<dbReference type="GeneID" id="34594375"/>
<feature type="compositionally biased region" description="Basic and acidic residues" evidence="1">
    <location>
        <begin position="21"/>
        <end position="37"/>
    </location>
</feature>
<organism evidence="2 3">
    <name type="scientific">Fonsecaea nubica</name>
    <dbReference type="NCBI Taxonomy" id="856822"/>
    <lineage>
        <taxon>Eukaryota</taxon>
        <taxon>Fungi</taxon>
        <taxon>Dikarya</taxon>
        <taxon>Ascomycota</taxon>
        <taxon>Pezizomycotina</taxon>
        <taxon>Eurotiomycetes</taxon>
        <taxon>Chaetothyriomycetidae</taxon>
        <taxon>Chaetothyriales</taxon>
        <taxon>Herpotrichiellaceae</taxon>
        <taxon>Fonsecaea</taxon>
    </lineage>
</organism>
<gene>
    <name evidence="2" type="ORF">AYO20_10989</name>
</gene>
<dbReference type="RefSeq" id="XP_022494779.1">
    <property type="nucleotide sequence ID" value="XM_022649243.1"/>
</dbReference>
<feature type="region of interest" description="Disordered" evidence="1">
    <location>
        <begin position="406"/>
        <end position="447"/>
    </location>
</feature>
<proteinExistence type="predicted"/>
<feature type="compositionally biased region" description="Low complexity" evidence="1">
    <location>
        <begin position="149"/>
        <end position="163"/>
    </location>
</feature>
<reference evidence="2 3" key="1">
    <citation type="submission" date="2016-03" db="EMBL/GenBank/DDBJ databases">
        <title>The draft genome sequence of Fonsecaea nubica causative agent of cutaneous subcutaneous infection in human host.</title>
        <authorList>
            <person name="Costa F."/>
            <person name="Sybren D.H."/>
            <person name="Raittz R.T."/>
            <person name="Weiss V.A."/>
            <person name="Leao A.C."/>
            <person name="Gomes R."/>
            <person name="De Souza E.M."/>
            <person name="Pedrosa F.O."/>
            <person name="Steffens M.B."/>
            <person name="Bombassaro A."/>
            <person name="Tadra-Sfeir M.Z."/>
            <person name="Moreno L.F."/>
            <person name="Najafzadeh M.J."/>
            <person name="Felipe M.S."/>
            <person name="Teixeira M."/>
            <person name="Sun J."/>
            <person name="Xi L."/>
            <person name="Castro M.A."/>
            <person name="Vicente V.A."/>
        </authorList>
    </citation>
    <scope>NUCLEOTIDE SEQUENCE [LARGE SCALE GENOMIC DNA]</scope>
    <source>
        <strain evidence="2 3">CBS 269.64</strain>
    </source>
</reference>
<feature type="region of interest" description="Disordered" evidence="1">
    <location>
        <begin position="1"/>
        <end position="58"/>
    </location>
</feature>